<dbReference type="OrthoDB" id="6971689at2"/>
<keyword evidence="2" id="KW-1185">Reference proteome</keyword>
<accession>A0A5S9NQL0</accession>
<reference evidence="1 2" key="1">
    <citation type="submission" date="2019-11" db="EMBL/GenBank/DDBJ databases">
        <authorList>
            <person name="Holert J."/>
        </authorList>
    </citation>
    <scope>NUCLEOTIDE SEQUENCE [LARGE SCALE GENOMIC DNA]</scope>
    <source>
        <strain evidence="1">SB11_3</strain>
    </source>
</reference>
<evidence type="ECO:0000313" key="1">
    <source>
        <dbReference type="EMBL" id="CAA0092749.1"/>
    </source>
</evidence>
<dbReference type="InterPro" id="IPR035897">
    <property type="entry name" value="Toll_tir_struct_dom_sf"/>
</dbReference>
<dbReference type="EMBL" id="CACSIO010000002">
    <property type="protein sequence ID" value="CAA0092749.1"/>
    <property type="molecule type" value="Genomic_DNA"/>
</dbReference>
<proteinExistence type="predicted"/>
<organism evidence="1 2">
    <name type="scientific">BD1-7 clade bacterium</name>
    <dbReference type="NCBI Taxonomy" id="2029982"/>
    <lineage>
        <taxon>Bacteria</taxon>
        <taxon>Pseudomonadati</taxon>
        <taxon>Pseudomonadota</taxon>
        <taxon>Gammaproteobacteria</taxon>
        <taxon>Cellvibrionales</taxon>
        <taxon>Spongiibacteraceae</taxon>
        <taxon>BD1-7 clade</taxon>
    </lineage>
</organism>
<evidence type="ECO:0000313" key="2">
    <source>
        <dbReference type="Proteomes" id="UP000441399"/>
    </source>
</evidence>
<dbReference type="AlphaFoldDB" id="A0A5S9NQL0"/>
<sequence length="283" mass="32672">MYHGFRLEVDTLENIPATHAYTDQLKINCQRIRKNFEEFYCESGNLDGNKIRQAWFPELDRYHVFISHSHSDITYAERVANWLYDRFGITSFIDSYVWGFANDLLREIDNRHALRSSGNYDYDTRNHTTSHVHMMLNNALASVIDSSECLIFINTDNAVETATVSGNLEEDRTKSPWIMSELQISKLIAKKEDPDAGRRHQLSNENFGERHVATLDKSLHDSIGFEHKVDVEHLSEIDINSLLTWEARSCGDKGYRALTHLYSGFGDPSMENLVNPPLREPSW</sequence>
<gene>
    <name evidence="1" type="ORF">OPDIPICF_03864</name>
</gene>
<dbReference type="Proteomes" id="UP000441399">
    <property type="component" value="Unassembled WGS sequence"/>
</dbReference>
<dbReference type="SUPFAM" id="SSF52200">
    <property type="entry name" value="Toll/Interleukin receptor TIR domain"/>
    <property type="match status" value="1"/>
</dbReference>
<name>A0A5S9NQL0_9GAMM</name>
<protein>
    <recommendedName>
        <fullName evidence="3">TIR domain-containing protein</fullName>
    </recommendedName>
</protein>
<evidence type="ECO:0008006" key="3">
    <source>
        <dbReference type="Google" id="ProtNLM"/>
    </source>
</evidence>
<dbReference type="Gene3D" id="3.40.50.10140">
    <property type="entry name" value="Toll/interleukin-1 receptor homology (TIR) domain"/>
    <property type="match status" value="1"/>
</dbReference>